<reference evidence="1" key="1">
    <citation type="submission" date="2021-10" db="EMBL/GenBank/DDBJ databases">
        <authorList>
            <person name="Piombo E."/>
        </authorList>
    </citation>
    <scope>NUCLEOTIDE SEQUENCE</scope>
</reference>
<proteinExistence type="predicted"/>
<dbReference type="Proteomes" id="UP000754883">
    <property type="component" value="Unassembled WGS sequence"/>
</dbReference>
<evidence type="ECO:0000313" key="1">
    <source>
        <dbReference type="EMBL" id="CAH0005242.1"/>
    </source>
</evidence>
<name>A0A9N9UWF7_9HYPO</name>
<evidence type="ECO:0000313" key="2">
    <source>
        <dbReference type="Proteomes" id="UP000754883"/>
    </source>
</evidence>
<keyword evidence="2" id="KW-1185">Reference proteome</keyword>
<organism evidence="1 2">
    <name type="scientific">Clonostachys byssicola</name>
    <dbReference type="NCBI Taxonomy" id="160290"/>
    <lineage>
        <taxon>Eukaryota</taxon>
        <taxon>Fungi</taxon>
        <taxon>Dikarya</taxon>
        <taxon>Ascomycota</taxon>
        <taxon>Pezizomycotina</taxon>
        <taxon>Sordariomycetes</taxon>
        <taxon>Hypocreomycetidae</taxon>
        <taxon>Hypocreales</taxon>
        <taxon>Bionectriaceae</taxon>
        <taxon>Clonostachys</taxon>
    </lineage>
</organism>
<gene>
    <name evidence="1" type="ORF">CBYS24578_00005925</name>
</gene>
<accession>A0A9N9UWF7</accession>
<comment type="caution">
    <text evidence="1">The sequence shown here is derived from an EMBL/GenBank/DDBJ whole genome shotgun (WGS) entry which is preliminary data.</text>
</comment>
<protein>
    <submittedName>
        <fullName evidence="1">Uncharacterized protein</fullName>
    </submittedName>
</protein>
<dbReference type="EMBL" id="CABFNO020001568">
    <property type="protein sequence ID" value="CAH0005242.1"/>
    <property type="molecule type" value="Genomic_DNA"/>
</dbReference>
<sequence>MDYCLKQWASTPSGRRVRATRGEIRQMTALHMALVDPFLWFATPCLDDTVKRIIIARQQRWWADSHDRGGVEDETTQRPSAVLEGIDTSCKEQQTPVITSIFGQLGNTTSIPRQLLVINSSYQTPWNGGGVESCNMDIRWSWAVKKSLCEQVEKQFRRVNGPFM</sequence>
<dbReference type="AlphaFoldDB" id="A0A9N9UWF7"/>